<evidence type="ECO:0000313" key="2">
    <source>
        <dbReference type="EMBL" id="KAK9779738.1"/>
    </source>
</evidence>
<comment type="caution">
    <text evidence="2">The sequence shown here is derived from an EMBL/GenBank/DDBJ whole genome shotgun (WGS) entry which is preliminary data.</text>
</comment>
<organism evidence="2 3">
    <name type="scientific">Seiridium cardinale</name>
    <dbReference type="NCBI Taxonomy" id="138064"/>
    <lineage>
        <taxon>Eukaryota</taxon>
        <taxon>Fungi</taxon>
        <taxon>Dikarya</taxon>
        <taxon>Ascomycota</taxon>
        <taxon>Pezizomycotina</taxon>
        <taxon>Sordariomycetes</taxon>
        <taxon>Xylariomycetidae</taxon>
        <taxon>Amphisphaeriales</taxon>
        <taxon>Sporocadaceae</taxon>
        <taxon>Seiridium</taxon>
    </lineage>
</organism>
<keyword evidence="3" id="KW-1185">Reference proteome</keyword>
<dbReference type="PANTHER" id="PTHR42037">
    <property type="match status" value="1"/>
</dbReference>
<dbReference type="PANTHER" id="PTHR42037:SF1">
    <property type="match status" value="1"/>
</dbReference>
<dbReference type="EMBL" id="JARVKM010000009">
    <property type="protein sequence ID" value="KAK9779738.1"/>
    <property type="molecule type" value="Genomic_DNA"/>
</dbReference>
<evidence type="ECO:0000256" key="1">
    <source>
        <dbReference type="SAM" id="MobiDB-lite"/>
    </source>
</evidence>
<sequence>MPPKNNRKAPRVDAYQRLLARFHEPLILLRALGKTWGEYTPAHQESGTFRSIRRRFLDNLCYICDHKKGGDTTSSIGLEEREDRFNFWVASNQSSGKIVDFVEEILRDVKLLGGPLSNREASKKQQFIHRCIDFAKPRIGKEASLLTGAVKKYETQLSGQSQPEEYELLKWLQAFDAKDSIALCKRAYDLRKAPQMKDMRIKSQVLKGEAAKNDIAATFAVIRHMLGRLAHHVRAPKQVIDDSSHLEELLERYFVLQIPIPECIPPPTPDGLTTLESMLKRMLPANDSSLPKYEAALLNLDQKLQIKDRVLELYHSSSFRPRVHAEIQVLEHFYKNKFTFAADDRYIATSKPACYCCHLYIRNHPFDIVEPPSHKNLYLAWGVPILKGATNDPEYKHQQKILNKMLETIRRDALDQIMSRTVKLKTHPDSLTGITPSLSIVSNTRSIQTGSLDGQLALLTIKNNDASSVTSHDGLGESDLEESTGSSWASSNENTVGRISKADEINGDSDSDDDSVVEGGARLA</sequence>
<feature type="compositionally biased region" description="Acidic residues" evidence="1">
    <location>
        <begin position="505"/>
        <end position="516"/>
    </location>
</feature>
<feature type="region of interest" description="Disordered" evidence="1">
    <location>
        <begin position="467"/>
        <end position="524"/>
    </location>
</feature>
<dbReference type="Pfam" id="PF14441">
    <property type="entry name" value="OTT_1508_deam"/>
    <property type="match status" value="1"/>
</dbReference>
<accession>A0ABR2Y0Z3</accession>
<dbReference type="InterPro" id="IPR027796">
    <property type="entry name" value="OTT_1508_deam-like"/>
</dbReference>
<reference evidence="2 3" key="1">
    <citation type="submission" date="2024-02" db="EMBL/GenBank/DDBJ databases">
        <title>First draft genome assembly of two strains of Seiridium cardinale.</title>
        <authorList>
            <person name="Emiliani G."/>
            <person name="Scali E."/>
        </authorList>
    </citation>
    <scope>NUCLEOTIDE SEQUENCE [LARGE SCALE GENOMIC DNA]</scope>
    <source>
        <strain evidence="2 3">BM-138-000479</strain>
    </source>
</reference>
<name>A0ABR2Y0Z3_9PEZI</name>
<feature type="compositionally biased region" description="Polar residues" evidence="1">
    <location>
        <begin position="483"/>
        <end position="497"/>
    </location>
</feature>
<gene>
    <name evidence="2" type="ORF">SCAR479_03345</name>
</gene>
<proteinExistence type="predicted"/>
<evidence type="ECO:0000313" key="3">
    <source>
        <dbReference type="Proteomes" id="UP001465668"/>
    </source>
</evidence>
<dbReference type="Proteomes" id="UP001465668">
    <property type="component" value="Unassembled WGS sequence"/>
</dbReference>
<protein>
    <submittedName>
        <fullName evidence="2">Uncharacterized protein</fullName>
    </submittedName>
</protein>